<comment type="catalytic activity">
    <reaction evidence="3">
        <text>3-(methylsulfanyl)propanoate + ATP + CoA = 3-(methylsulfanyl)propanoyl-CoA + AMP + diphosphate</text>
        <dbReference type="Rhea" id="RHEA:43052"/>
        <dbReference type="ChEBI" id="CHEBI:30616"/>
        <dbReference type="ChEBI" id="CHEBI:33019"/>
        <dbReference type="ChEBI" id="CHEBI:49016"/>
        <dbReference type="ChEBI" id="CHEBI:57287"/>
        <dbReference type="ChEBI" id="CHEBI:82815"/>
        <dbReference type="ChEBI" id="CHEBI:456215"/>
        <dbReference type="EC" id="6.2.1.44"/>
    </reaction>
    <physiologicalReaction direction="left-to-right" evidence="3">
        <dbReference type="Rhea" id="RHEA:43053"/>
    </physiologicalReaction>
</comment>
<dbReference type="PANTHER" id="PTHR24096">
    <property type="entry name" value="LONG-CHAIN-FATTY-ACID--COA LIGASE"/>
    <property type="match status" value="1"/>
</dbReference>
<dbReference type="FunFam" id="3.30.300.30:FF:000008">
    <property type="entry name" value="2,3-dihydroxybenzoate-AMP ligase"/>
    <property type="match status" value="1"/>
</dbReference>
<dbReference type="GO" id="GO:0019748">
    <property type="term" value="P:secondary metabolic process"/>
    <property type="evidence" value="ECO:0007669"/>
    <property type="project" value="TreeGrafter"/>
</dbReference>
<evidence type="ECO:0000256" key="6">
    <source>
        <dbReference type="SAM" id="Phobius"/>
    </source>
</evidence>
<dbReference type="EMBL" id="BBIO01000003">
    <property type="protein sequence ID" value="GAK44396.1"/>
    <property type="molecule type" value="Genomic_DNA"/>
</dbReference>
<evidence type="ECO:0000259" key="7">
    <source>
        <dbReference type="Pfam" id="PF00501"/>
    </source>
</evidence>
<feature type="transmembrane region" description="Helical" evidence="6">
    <location>
        <begin position="113"/>
        <end position="134"/>
    </location>
</feature>
<evidence type="ECO:0000256" key="3">
    <source>
        <dbReference type="ARBA" id="ARBA00051915"/>
    </source>
</evidence>
<evidence type="ECO:0000313" key="9">
    <source>
        <dbReference type="EMBL" id="GAK44396.1"/>
    </source>
</evidence>
<dbReference type="InterPro" id="IPR000873">
    <property type="entry name" value="AMP-dep_synth/lig_dom"/>
</dbReference>
<gene>
    <name evidence="9" type="ORF">M2A_0895</name>
</gene>
<dbReference type="RefSeq" id="WP_045443488.1">
    <property type="nucleotide sequence ID" value="NZ_BBIO01000003.1"/>
</dbReference>
<dbReference type="Gene3D" id="3.40.50.980">
    <property type="match status" value="2"/>
</dbReference>
<dbReference type="PROSITE" id="PS00455">
    <property type="entry name" value="AMP_BINDING"/>
    <property type="match status" value="1"/>
</dbReference>
<dbReference type="Pfam" id="PF13193">
    <property type="entry name" value="AMP-binding_C"/>
    <property type="match status" value="1"/>
</dbReference>
<comment type="caution">
    <text evidence="9">The sequence shown here is derived from an EMBL/GenBank/DDBJ whole genome shotgun (WGS) entry which is preliminary data.</text>
</comment>
<dbReference type="eggNOG" id="COG0318">
    <property type="taxonomic scope" value="Bacteria"/>
</dbReference>
<organism evidence="9 10">
    <name type="scientific">Tepidicaulis marinus</name>
    <dbReference type="NCBI Taxonomy" id="1333998"/>
    <lineage>
        <taxon>Bacteria</taxon>
        <taxon>Pseudomonadati</taxon>
        <taxon>Pseudomonadota</taxon>
        <taxon>Alphaproteobacteria</taxon>
        <taxon>Hyphomicrobiales</taxon>
        <taxon>Parvibaculaceae</taxon>
        <taxon>Tepidicaulis</taxon>
    </lineage>
</organism>
<protein>
    <recommendedName>
        <fullName evidence="5">3-methylmercaptopropionyl-CoA ligase</fullName>
        <ecNumber evidence="4">6.2.1.44</ecNumber>
    </recommendedName>
</protein>
<dbReference type="Pfam" id="PF00501">
    <property type="entry name" value="AMP-binding"/>
    <property type="match status" value="1"/>
</dbReference>
<keyword evidence="2 9" id="KW-0436">Ligase</keyword>
<evidence type="ECO:0000256" key="1">
    <source>
        <dbReference type="ARBA" id="ARBA00006432"/>
    </source>
</evidence>
<dbReference type="Gene3D" id="2.30.38.10">
    <property type="entry name" value="Luciferase, Domain 3"/>
    <property type="match status" value="1"/>
</dbReference>
<evidence type="ECO:0000313" key="10">
    <source>
        <dbReference type="Proteomes" id="UP000028702"/>
    </source>
</evidence>
<dbReference type="EC" id="6.2.1.44" evidence="4"/>
<feature type="domain" description="AMP-binding enzyme C-terminal" evidence="8">
    <location>
        <begin position="490"/>
        <end position="566"/>
    </location>
</feature>
<dbReference type="Gene3D" id="3.30.300.30">
    <property type="match status" value="1"/>
</dbReference>
<dbReference type="SUPFAM" id="SSF56801">
    <property type="entry name" value="Acetyl-CoA synthetase-like"/>
    <property type="match status" value="1"/>
</dbReference>
<keyword evidence="6" id="KW-0472">Membrane</keyword>
<dbReference type="InterPro" id="IPR025110">
    <property type="entry name" value="AMP-bd_C"/>
</dbReference>
<dbReference type="STRING" id="1333998.M2A_0895"/>
<reference evidence="9 10" key="1">
    <citation type="submission" date="2014-07" db="EMBL/GenBank/DDBJ databases">
        <title>Tepidicaulis marinum gen. nov., sp. nov., a novel marine bacterium denitrifying nitrate to nitrous oxide strictly under microaerobic conditions.</title>
        <authorList>
            <person name="Takeuchi M."/>
            <person name="Yamagishi T."/>
            <person name="Kamagata Y."/>
            <person name="Oshima K."/>
            <person name="Hattori M."/>
            <person name="Katayama T."/>
            <person name="Hanada S."/>
            <person name="Tamaki H."/>
            <person name="Marumo K."/>
            <person name="Maeda H."/>
            <person name="Nedachi M."/>
            <person name="Iwasaki W."/>
            <person name="Suwa Y."/>
            <person name="Sakata S."/>
        </authorList>
    </citation>
    <scope>NUCLEOTIDE SEQUENCE [LARGE SCALE GENOMIC DNA]</scope>
    <source>
        <strain evidence="9 10">MA2</strain>
    </source>
</reference>
<accession>A0A081B8M8</accession>
<dbReference type="Proteomes" id="UP000028702">
    <property type="component" value="Unassembled WGS sequence"/>
</dbReference>
<comment type="similarity">
    <text evidence="1">Belongs to the ATP-dependent AMP-binding enzyme family.</text>
</comment>
<keyword evidence="6" id="KW-1133">Transmembrane helix</keyword>
<evidence type="ECO:0000256" key="4">
    <source>
        <dbReference type="ARBA" id="ARBA00066616"/>
    </source>
</evidence>
<dbReference type="AlphaFoldDB" id="A0A081B8M8"/>
<dbReference type="PANTHER" id="PTHR24096:SF393">
    <property type="entry name" value="LIGASE, PUTATIVE-RELATED"/>
    <property type="match status" value="1"/>
</dbReference>
<dbReference type="InterPro" id="IPR045851">
    <property type="entry name" value="AMP-bd_C_sf"/>
</dbReference>
<dbReference type="GO" id="GO:0016405">
    <property type="term" value="F:CoA-ligase activity"/>
    <property type="evidence" value="ECO:0007669"/>
    <property type="project" value="TreeGrafter"/>
</dbReference>
<keyword evidence="6" id="KW-0812">Transmembrane</keyword>
<name>A0A081B8M8_9HYPH</name>
<evidence type="ECO:0000259" key="8">
    <source>
        <dbReference type="Pfam" id="PF13193"/>
    </source>
</evidence>
<evidence type="ECO:0000256" key="5">
    <source>
        <dbReference type="ARBA" id="ARBA00067668"/>
    </source>
</evidence>
<feature type="domain" description="AMP-dependent synthetase/ligase" evidence="7">
    <location>
        <begin position="60"/>
        <end position="440"/>
    </location>
</feature>
<keyword evidence="10" id="KW-1185">Reference proteome</keyword>
<sequence>MSETAANSAPWPAMSIADAHALLTGEGSPLEMEEKEIRGVKMRVWKNAPGSLREVLEVSRGHGNLDFLVYEGERVTFEAHYRAVAKLATALQNKYGIEKGDRVAIAMRNYPEWVIAFWAAAAVGAIVVPLNSWWTGEELEYGLSDSGAKLAVVDGERLESIKPHLKNLDLGGLLVVRGVGDLAGGDDWEEVVAPYGAYADLPDTKMPDVALEPEDNATIFYTSGTTGKPKGALGTHRNICGNLLSLAIGTARSMMRRGEIPQPPDPDGPKPSTLISVPLFHATGCHAILCGTTFSGGKLVMMYKWDPLKAMQLIQEEKIKAFGGVPAMVWQVLEHPHFKDYDLSSVESISYGGAPSAPELVTRIKEEFPQVQPGNGYGLTETSSVTSQNSAEDYVNRPNSAGPAIPVCDIKVVDAEGKELGPNEVGELWIKGPNVVSGYWNKPEATAEAITDGWLHTGDLVRVDEEGFIFILDRAKDMLIRGGENVYCVEVEDALYAHEDVMDAAVVGIPHKVLGEEVGAIVQIKPGAKVTEEKLRAFVGEHIAAFKVPVKIELRTEPLPRNANGKILKRQLKDEFLQSLGVA</sequence>
<evidence type="ECO:0000256" key="2">
    <source>
        <dbReference type="ARBA" id="ARBA00022598"/>
    </source>
</evidence>
<proteinExistence type="inferred from homology"/>
<dbReference type="InterPro" id="IPR020845">
    <property type="entry name" value="AMP-binding_CS"/>
</dbReference>